<organism evidence="2 3">
    <name type="scientific">Candidatus Thiodiazotropha taylori</name>
    <dbReference type="NCBI Taxonomy" id="2792791"/>
    <lineage>
        <taxon>Bacteria</taxon>
        <taxon>Pseudomonadati</taxon>
        <taxon>Pseudomonadota</taxon>
        <taxon>Gammaproteobacteria</taxon>
        <taxon>Chromatiales</taxon>
        <taxon>Sedimenticolaceae</taxon>
        <taxon>Candidatus Thiodiazotropha</taxon>
    </lineage>
</organism>
<evidence type="ECO:0000313" key="3">
    <source>
        <dbReference type="Proteomes" id="UP000770889"/>
    </source>
</evidence>
<evidence type="ECO:0000313" key="2">
    <source>
        <dbReference type="EMBL" id="MBT2991067.1"/>
    </source>
</evidence>
<dbReference type="InterPro" id="IPR008719">
    <property type="entry name" value="N2O_reductase_NosL"/>
</dbReference>
<dbReference type="PANTHER" id="PTHR41247">
    <property type="entry name" value="HTH-TYPE TRANSCRIPTIONAL REPRESSOR YCNK"/>
    <property type="match status" value="1"/>
</dbReference>
<proteinExistence type="predicted"/>
<dbReference type="SUPFAM" id="SSF160387">
    <property type="entry name" value="NosL/MerB-like"/>
    <property type="match status" value="1"/>
</dbReference>
<sequence length="184" mass="20732">MWSRSCFAICTLLASLLLAGCSGDSGSGPLDTKWDRDSCERCRMVLSDRYHGAQVRYFPPDKKRSVVAHFDDIGCAVLWLSGTPWEQDPMTQIWVTDRNTGAWIDAVRATYVKGDHTPMEYGLGAQEEASPDGLNFTEAKRHIHAAEQRHQHHTAHLLQRFREQAAIREGMKTERTQTGEGSDQ</sequence>
<keyword evidence="1" id="KW-0732">Signal</keyword>
<feature type="signal peptide" evidence="1">
    <location>
        <begin position="1"/>
        <end position="19"/>
    </location>
</feature>
<dbReference type="Proteomes" id="UP000770889">
    <property type="component" value="Unassembled WGS sequence"/>
</dbReference>
<accession>A0A944QVC0</accession>
<dbReference type="PANTHER" id="PTHR41247:SF1">
    <property type="entry name" value="HTH-TYPE TRANSCRIPTIONAL REPRESSOR YCNK"/>
    <property type="match status" value="1"/>
</dbReference>
<evidence type="ECO:0000256" key="1">
    <source>
        <dbReference type="SAM" id="SignalP"/>
    </source>
</evidence>
<protein>
    <submittedName>
        <fullName evidence="2">Nitrous oxide reductase accessory protein NosL</fullName>
    </submittedName>
</protein>
<dbReference type="EMBL" id="JAHHGM010000026">
    <property type="protein sequence ID" value="MBT2991067.1"/>
    <property type="molecule type" value="Genomic_DNA"/>
</dbReference>
<name>A0A944QVC0_9GAMM</name>
<feature type="chain" id="PRO_5037728611" evidence="1">
    <location>
        <begin position="20"/>
        <end position="184"/>
    </location>
</feature>
<dbReference type="PROSITE" id="PS51257">
    <property type="entry name" value="PROKAR_LIPOPROTEIN"/>
    <property type="match status" value="1"/>
</dbReference>
<gene>
    <name evidence="2" type="ORF">KME65_19075</name>
</gene>
<dbReference type="Pfam" id="PF05573">
    <property type="entry name" value="NosL"/>
    <property type="match status" value="1"/>
</dbReference>
<comment type="caution">
    <text evidence="2">The sequence shown here is derived from an EMBL/GenBank/DDBJ whole genome shotgun (WGS) entry which is preliminary data.</text>
</comment>
<dbReference type="AlphaFoldDB" id="A0A944QVC0"/>
<reference evidence="2 3" key="1">
    <citation type="submission" date="2021-05" db="EMBL/GenBank/DDBJ databases">
        <title>Genetic and Functional Diversity in Clade A Lucinid endosymbionts from the Bahamas.</title>
        <authorList>
            <person name="Giani N.M."/>
            <person name="Engel A.S."/>
            <person name="Campbell B.J."/>
        </authorList>
    </citation>
    <scope>NUCLEOTIDE SEQUENCE [LARGE SCALE GENOMIC DNA]</scope>
    <source>
        <strain evidence="2">LUC16012Gg_MoonRockCtena</strain>
    </source>
</reference>